<name>A0A2M6WJP7_9BACT</name>
<accession>A0A2M6WJP7</accession>
<comment type="caution">
    <text evidence="1">The sequence shown here is derived from an EMBL/GenBank/DDBJ whole genome shotgun (WGS) entry which is preliminary data.</text>
</comment>
<dbReference type="EMBL" id="PFAY01000020">
    <property type="protein sequence ID" value="PIT93006.1"/>
    <property type="molecule type" value="Genomic_DNA"/>
</dbReference>
<evidence type="ECO:0000313" key="2">
    <source>
        <dbReference type="Proteomes" id="UP000229112"/>
    </source>
</evidence>
<dbReference type="SUPFAM" id="SSF48371">
    <property type="entry name" value="ARM repeat"/>
    <property type="match status" value="1"/>
</dbReference>
<dbReference type="InterPro" id="IPR016024">
    <property type="entry name" value="ARM-type_fold"/>
</dbReference>
<evidence type="ECO:0000313" key="1">
    <source>
        <dbReference type="EMBL" id="PIT93006.1"/>
    </source>
</evidence>
<dbReference type="AlphaFoldDB" id="A0A2M6WJP7"/>
<reference evidence="2" key="1">
    <citation type="submission" date="2017-09" db="EMBL/GenBank/DDBJ databases">
        <title>Depth-based differentiation of microbial function through sediment-hosted aquifers and enrichment of novel symbionts in the deep terrestrial subsurface.</title>
        <authorList>
            <person name="Probst A.J."/>
            <person name="Ladd B."/>
            <person name="Jarett J.K."/>
            <person name="Geller-Mcgrath D.E."/>
            <person name="Sieber C.M.K."/>
            <person name="Emerson J.B."/>
            <person name="Anantharaman K."/>
            <person name="Thomas B.C."/>
            <person name="Malmstrom R."/>
            <person name="Stieglmeier M."/>
            <person name="Klingl A."/>
            <person name="Woyke T."/>
            <person name="Ryan C.M."/>
            <person name="Banfield J.F."/>
        </authorList>
    </citation>
    <scope>NUCLEOTIDE SEQUENCE [LARGE SCALE GENOMIC DNA]</scope>
</reference>
<sequence>METLNQSAEKLPELVMYQIPGQAPITKKDLEKYRESFNESQPRLEPIRENLRILLNSDQEKPAVQLSKILESLALVEFLPEEERNIVIKKALESGNFRVYDSAIRFAHFLLEKDLEEVIEKRIELLELIPLLSAEKQISLLRKAVVKSSNSPSTLLNITRMISNLPESSDTEEILDKITRLIKEVIEKDIKNHLDTNLTNLQVLIAINNPKSLEIIEKALQEGSLVTKKRIILLLPSLPPESRANLVHEVIKTNNPSLLNPFLEDVLPHLSFEEIKNIEKELTSLIQNNDLKIEARAMILHCFPTKEKTLDLALELYNKSPYTQKGIIAELIPKLPEDQRIILFQYILEDKDTSWIVKVSTITAITDLPKADQENALQTIIDIIREKITDPVLNQQDKSLTLLLLPYLPKEKQDEFIDLYLSQGDSSNRLHQLASKSQLYKIGESNFFREKMTKTGSQTILLDQIPGQAKSLKEKVIIRRIRTSSYLQWVKAYESLEVWKELGFDYVPIEPILRSKSSKKHPLKTDVFTRVLPGPNVETWKRNTGLHGISINNAINRILKGLEILGIKHGHHHMENFCLVFFKDESGKPDLKRPPRVYVIDFDEAKS</sequence>
<gene>
    <name evidence="1" type="ORF">COU06_02315</name>
</gene>
<dbReference type="Proteomes" id="UP000229112">
    <property type="component" value="Unassembled WGS sequence"/>
</dbReference>
<protein>
    <submittedName>
        <fullName evidence="1">Uncharacterized protein</fullName>
    </submittedName>
</protein>
<proteinExistence type="predicted"/>
<organism evidence="1 2">
    <name type="scientific">Candidatus Harrisonbacteria bacterium CG10_big_fil_rev_8_21_14_0_10_38_8</name>
    <dbReference type="NCBI Taxonomy" id="1974582"/>
    <lineage>
        <taxon>Bacteria</taxon>
        <taxon>Candidatus Harrisoniibacteriota</taxon>
    </lineage>
</organism>